<name>A0AC58IYL0_DANRE</name>
<keyword evidence="1" id="KW-1185">Reference proteome</keyword>
<dbReference type="RefSeq" id="XP_073799315.1">
    <property type="nucleotide sequence ID" value="XM_073943214.1"/>
</dbReference>
<sequence length="175" mass="20093">MESLSHRTTLHPDPGASSCQDLQRFCEENGCLEERLARKVLVQLIVALKHCESRSILHQDVKPENLLISTESQDIRLLEFGCGDLLKRSHYKYFAGTPAYAPSDWFRRHRYNATSAAVWSVGVKLYNILCDCFPFRGAQRVTSRSRLTFPRSLSTGKRFRHIQSLRGERAEVCCF</sequence>
<dbReference type="Proteomes" id="UP000000437">
    <property type="component" value="Chromosome 25"/>
</dbReference>
<gene>
    <name evidence="2" type="primary">LOC141380997</name>
</gene>
<organism evidence="1 2">
    <name type="scientific">Danio rerio</name>
    <name type="common">Zebrafish</name>
    <name type="synonym">Brachydanio rerio</name>
    <dbReference type="NCBI Taxonomy" id="7955"/>
    <lineage>
        <taxon>Eukaryota</taxon>
        <taxon>Metazoa</taxon>
        <taxon>Chordata</taxon>
        <taxon>Craniata</taxon>
        <taxon>Vertebrata</taxon>
        <taxon>Euteleostomi</taxon>
        <taxon>Actinopterygii</taxon>
        <taxon>Neopterygii</taxon>
        <taxon>Teleostei</taxon>
        <taxon>Ostariophysi</taxon>
        <taxon>Cypriniformes</taxon>
        <taxon>Danionidae</taxon>
        <taxon>Danioninae</taxon>
        <taxon>Danio</taxon>
    </lineage>
</organism>
<evidence type="ECO:0000313" key="1">
    <source>
        <dbReference type="Proteomes" id="UP000000437"/>
    </source>
</evidence>
<evidence type="ECO:0000313" key="2">
    <source>
        <dbReference type="RefSeq" id="XP_073799315.1"/>
    </source>
</evidence>
<proteinExistence type="predicted"/>
<reference evidence="2" key="1">
    <citation type="submission" date="2025-08" db="UniProtKB">
        <authorList>
            <consortium name="RefSeq"/>
        </authorList>
    </citation>
    <scope>IDENTIFICATION</scope>
    <source>
        <strain evidence="2">Tuebingen</strain>
        <tissue evidence="2">Fibroblasts and whole tissue</tissue>
    </source>
</reference>
<protein>
    <submittedName>
        <fullName evidence="2">Serine/threonine-protein kinase pim-3-like</fullName>
    </submittedName>
</protein>
<accession>A0AC58IYL0</accession>